<dbReference type="AlphaFoldDB" id="A0A8H5M4S1"/>
<dbReference type="OrthoDB" id="8117402at2759"/>
<name>A0A8H5M4S1_9AGAR</name>
<keyword evidence="3" id="KW-1185">Reference proteome</keyword>
<dbReference type="Proteomes" id="UP000518752">
    <property type="component" value="Unassembled WGS sequence"/>
</dbReference>
<proteinExistence type="predicted"/>
<feature type="region of interest" description="Disordered" evidence="1">
    <location>
        <begin position="1"/>
        <end position="22"/>
    </location>
</feature>
<protein>
    <recommendedName>
        <fullName evidence="4">BTB domain-containing protein</fullName>
    </recommendedName>
</protein>
<feature type="compositionally biased region" description="Basic and acidic residues" evidence="1">
    <location>
        <begin position="1"/>
        <end position="12"/>
    </location>
</feature>
<dbReference type="EMBL" id="JAACJN010000063">
    <property type="protein sequence ID" value="KAF5380694.1"/>
    <property type="molecule type" value="Genomic_DNA"/>
</dbReference>
<evidence type="ECO:0000313" key="2">
    <source>
        <dbReference type="EMBL" id="KAF5380694.1"/>
    </source>
</evidence>
<dbReference type="InterPro" id="IPR011333">
    <property type="entry name" value="SKP1/BTB/POZ_sf"/>
</dbReference>
<dbReference type="Gene3D" id="3.30.710.10">
    <property type="entry name" value="Potassium Channel Kv1.1, Chain A"/>
    <property type="match status" value="1"/>
</dbReference>
<gene>
    <name evidence="2" type="ORF">D9757_007036</name>
</gene>
<comment type="caution">
    <text evidence="2">The sequence shown here is derived from an EMBL/GenBank/DDBJ whole genome shotgun (WGS) entry which is preliminary data.</text>
</comment>
<evidence type="ECO:0000256" key="1">
    <source>
        <dbReference type="SAM" id="MobiDB-lite"/>
    </source>
</evidence>
<accession>A0A8H5M4S1</accession>
<sequence length="388" mass="44183">MKDSSMADDDHVLKRKRTDGDQQQLAQRDDEFYFEDGSCIVLVQDILFNVHRSLLARDNSSFATLFSLPQGPLPPQGRSDDNPIVLYGDKASEFRNFLWALYALPPELQIVNSSTVDLNRLIDIARLSNKYSFKSLETWALDAVQDYVNRRPAFSVPNTTAEPLNSNPTQTHLALIENTDQLTRLIQLAQLCNHDRLLASMIALLRQLMTRSLQYAYLSMALADDLDLRSLRGAAYLEVMQRSTSFASLAKEPTANENSEDPSTISITPAQQVRLLSGYWHLTQTWEKKFRTTPPLFTHAPSCSNTWHQPVCEQAWAEFWRDRTRGDAVMSLGLADVIGRLKQIQKDFDRSGPTYVDCKLNARRSLVECIRNVEEKLPDYFSEEGVEE</sequence>
<organism evidence="2 3">
    <name type="scientific">Collybiopsis confluens</name>
    <dbReference type="NCBI Taxonomy" id="2823264"/>
    <lineage>
        <taxon>Eukaryota</taxon>
        <taxon>Fungi</taxon>
        <taxon>Dikarya</taxon>
        <taxon>Basidiomycota</taxon>
        <taxon>Agaricomycotina</taxon>
        <taxon>Agaricomycetes</taxon>
        <taxon>Agaricomycetidae</taxon>
        <taxon>Agaricales</taxon>
        <taxon>Marasmiineae</taxon>
        <taxon>Omphalotaceae</taxon>
        <taxon>Collybiopsis</taxon>
    </lineage>
</organism>
<reference evidence="2 3" key="1">
    <citation type="journal article" date="2020" name="ISME J.">
        <title>Uncovering the hidden diversity of litter-decomposition mechanisms in mushroom-forming fungi.</title>
        <authorList>
            <person name="Floudas D."/>
            <person name="Bentzer J."/>
            <person name="Ahren D."/>
            <person name="Johansson T."/>
            <person name="Persson P."/>
            <person name="Tunlid A."/>
        </authorList>
    </citation>
    <scope>NUCLEOTIDE SEQUENCE [LARGE SCALE GENOMIC DNA]</scope>
    <source>
        <strain evidence="2 3">CBS 406.79</strain>
    </source>
</reference>
<evidence type="ECO:0000313" key="3">
    <source>
        <dbReference type="Proteomes" id="UP000518752"/>
    </source>
</evidence>
<evidence type="ECO:0008006" key="4">
    <source>
        <dbReference type="Google" id="ProtNLM"/>
    </source>
</evidence>